<dbReference type="GeneID" id="37225355"/>
<evidence type="ECO:0000313" key="2">
    <source>
        <dbReference type="EMBL" id="RAK95944.1"/>
    </source>
</evidence>
<dbReference type="RefSeq" id="XP_025570272.1">
    <property type="nucleotide sequence ID" value="XM_025720490.1"/>
</dbReference>
<name>A0A395GKM1_9EURO</name>
<proteinExistence type="predicted"/>
<organism evidence="2 3">
    <name type="scientific">Aspergillus ibericus CBS 121593</name>
    <dbReference type="NCBI Taxonomy" id="1448316"/>
    <lineage>
        <taxon>Eukaryota</taxon>
        <taxon>Fungi</taxon>
        <taxon>Dikarya</taxon>
        <taxon>Ascomycota</taxon>
        <taxon>Pezizomycotina</taxon>
        <taxon>Eurotiomycetes</taxon>
        <taxon>Eurotiomycetidae</taxon>
        <taxon>Eurotiales</taxon>
        <taxon>Aspergillaceae</taxon>
        <taxon>Aspergillus</taxon>
        <taxon>Aspergillus subgen. Circumdati</taxon>
    </lineage>
</organism>
<keyword evidence="3" id="KW-1185">Reference proteome</keyword>
<keyword evidence="1" id="KW-0378">Hydrolase</keyword>
<gene>
    <name evidence="2" type="ORF">BO80DRAFT_429542</name>
</gene>
<dbReference type="Gene3D" id="3.40.50.1820">
    <property type="entry name" value="alpha/beta hydrolase"/>
    <property type="match status" value="1"/>
</dbReference>
<sequence>MAQPDHPYHVQKSVDKVQSFPFHRSVSGLWEEKWKNLAYSGLYPFGDGKGEDFDQIFTQLIRESGDDPSVLYDPDRYAKPFFPVADGLVQRAKEYETVGDLENARDLFLRAASVYRIARFPIPRSPLGKKAWELGREAYLNASPYLSPPNVEVHIPHRHASLEAGESKDAIIAAFLRFPNNSTKPESGWPLLLFICGLDAYRTDHTAALPYGKLASHLYHGQAVLLVDIPGTADSPGAPNDPKSPDRLWSSVLDWVEEHKDQYDFNPSRILARGISTGGYYAMRIAHTHADRLLAVVAQGGGSHHMFDPEWIQAQNHMEYPFALAEALAYKFGYTDVKEYASGNARERFSLLESGIFDKGCTRLLLINGMEDSIFPIEDSILPLRHGSVKDVRLIDGRTHMGFPEAEPIQRDWLLGILAQEDERNGRQSR</sequence>
<evidence type="ECO:0000313" key="3">
    <source>
        <dbReference type="Proteomes" id="UP000249402"/>
    </source>
</evidence>
<dbReference type="PANTHER" id="PTHR22946">
    <property type="entry name" value="DIENELACTONE HYDROLASE DOMAIN-CONTAINING PROTEIN-RELATED"/>
    <property type="match status" value="1"/>
</dbReference>
<dbReference type="AlphaFoldDB" id="A0A395GKM1"/>
<dbReference type="Pfam" id="PF06500">
    <property type="entry name" value="FrsA-like"/>
    <property type="match status" value="1"/>
</dbReference>
<dbReference type="GO" id="GO:0016787">
    <property type="term" value="F:hydrolase activity"/>
    <property type="evidence" value="ECO:0007669"/>
    <property type="project" value="UniProtKB-KW"/>
</dbReference>
<protein>
    <submittedName>
        <fullName evidence="2">Yellowish-green 1-like protein</fullName>
    </submittedName>
</protein>
<dbReference type="OrthoDB" id="5409895at2759"/>
<dbReference type="VEuPathDB" id="FungiDB:BO80DRAFT_429542"/>
<dbReference type="Proteomes" id="UP000249402">
    <property type="component" value="Unassembled WGS sequence"/>
</dbReference>
<dbReference type="EMBL" id="KZ824483">
    <property type="protein sequence ID" value="RAK95944.1"/>
    <property type="molecule type" value="Genomic_DNA"/>
</dbReference>
<dbReference type="InterPro" id="IPR050261">
    <property type="entry name" value="FrsA_esterase"/>
</dbReference>
<dbReference type="InterPro" id="IPR010520">
    <property type="entry name" value="FrsA-like"/>
</dbReference>
<dbReference type="PANTHER" id="PTHR22946:SF12">
    <property type="entry name" value="CONIDIAL PIGMENT BIOSYNTHESIS PROTEIN AYG1 (AFU_ORTHOLOGUE AFUA_2G17550)"/>
    <property type="match status" value="1"/>
</dbReference>
<dbReference type="InterPro" id="IPR029058">
    <property type="entry name" value="AB_hydrolase_fold"/>
</dbReference>
<reference evidence="2 3" key="1">
    <citation type="submission" date="2018-02" db="EMBL/GenBank/DDBJ databases">
        <title>The genomes of Aspergillus section Nigri reveals drivers in fungal speciation.</title>
        <authorList>
            <consortium name="DOE Joint Genome Institute"/>
            <person name="Vesth T.C."/>
            <person name="Nybo J."/>
            <person name="Theobald S."/>
            <person name="Brandl J."/>
            <person name="Frisvad J.C."/>
            <person name="Nielsen K.F."/>
            <person name="Lyhne E.K."/>
            <person name="Kogle M.E."/>
            <person name="Kuo A."/>
            <person name="Riley R."/>
            <person name="Clum A."/>
            <person name="Nolan M."/>
            <person name="Lipzen A."/>
            <person name="Salamov A."/>
            <person name="Henrissat B."/>
            <person name="Wiebenga A."/>
            <person name="De vries R.P."/>
            <person name="Grigoriev I.V."/>
            <person name="Mortensen U.H."/>
            <person name="Andersen M.R."/>
            <person name="Baker S.E."/>
        </authorList>
    </citation>
    <scope>NUCLEOTIDE SEQUENCE [LARGE SCALE GENOMIC DNA]</scope>
    <source>
        <strain evidence="2 3">CBS 121593</strain>
    </source>
</reference>
<evidence type="ECO:0000256" key="1">
    <source>
        <dbReference type="ARBA" id="ARBA00022801"/>
    </source>
</evidence>
<accession>A0A395GKM1</accession>
<dbReference type="SUPFAM" id="SSF53474">
    <property type="entry name" value="alpha/beta-Hydrolases"/>
    <property type="match status" value="1"/>
</dbReference>
<dbReference type="STRING" id="1448316.A0A395GKM1"/>